<comment type="caution">
    <text evidence="9">The sequence shown here is derived from an EMBL/GenBank/DDBJ whole genome shotgun (WGS) entry which is preliminary data.</text>
</comment>
<evidence type="ECO:0000256" key="5">
    <source>
        <dbReference type="ARBA" id="ARBA00023163"/>
    </source>
</evidence>
<dbReference type="InterPro" id="IPR007627">
    <property type="entry name" value="RNA_pol_sigma70_r2"/>
</dbReference>
<evidence type="ECO:0000256" key="6">
    <source>
        <dbReference type="SAM" id="MobiDB-lite"/>
    </source>
</evidence>
<evidence type="ECO:0000313" key="10">
    <source>
        <dbReference type="Proteomes" id="UP000612585"/>
    </source>
</evidence>
<evidence type="ECO:0000256" key="2">
    <source>
        <dbReference type="ARBA" id="ARBA00011344"/>
    </source>
</evidence>
<keyword evidence="3" id="KW-0805">Transcription regulation</keyword>
<dbReference type="SUPFAM" id="SSF88946">
    <property type="entry name" value="Sigma2 domain of RNA polymerase sigma factors"/>
    <property type="match status" value="1"/>
</dbReference>
<dbReference type="InterPro" id="IPR036388">
    <property type="entry name" value="WH-like_DNA-bd_sf"/>
</dbReference>
<dbReference type="Gene3D" id="1.10.10.10">
    <property type="entry name" value="Winged helix-like DNA-binding domain superfamily/Winged helix DNA-binding domain"/>
    <property type="match status" value="1"/>
</dbReference>
<dbReference type="SUPFAM" id="SSF88659">
    <property type="entry name" value="Sigma3 and sigma4 domains of RNA polymerase sigma factors"/>
    <property type="match status" value="1"/>
</dbReference>
<feature type="domain" description="RNA polymerase sigma-70 region 2" evidence="7">
    <location>
        <begin position="11"/>
        <end position="74"/>
    </location>
</feature>
<name>A0A8J4DZW3_9ACTN</name>
<feature type="domain" description="RNA polymerase sigma factor 70 region 4 type 2" evidence="8">
    <location>
        <begin position="105"/>
        <end position="155"/>
    </location>
</feature>
<dbReference type="InterPro" id="IPR013249">
    <property type="entry name" value="RNA_pol_sigma70_r4_t2"/>
</dbReference>
<dbReference type="GO" id="GO:0006352">
    <property type="term" value="P:DNA-templated transcription initiation"/>
    <property type="evidence" value="ECO:0007669"/>
    <property type="project" value="InterPro"/>
</dbReference>
<proteinExistence type="inferred from homology"/>
<evidence type="ECO:0000256" key="3">
    <source>
        <dbReference type="ARBA" id="ARBA00023015"/>
    </source>
</evidence>
<feature type="compositionally biased region" description="Basic and acidic residues" evidence="6">
    <location>
        <begin position="75"/>
        <end position="94"/>
    </location>
</feature>
<evidence type="ECO:0000259" key="7">
    <source>
        <dbReference type="Pfam" id="PF04542"/>
    </source>
</evidence>
<keyword evidence="4" id="KW-0731">Sigma factor</keyword>
<dbReference type="InterPro" id="IPR013325">
    <property type="entry name" value="RNA_pol_sigma_r2"/>
</dbReference>
<comment type="similarity">
    <text evidence="1">Belongs to the sigma-70 factor family. ECF subfamily.</text>
</comment>
<evidence type="ECO:0000256" key="4">
    <source>
        <dbReference type="ARBA" id="ARBA00023082"/>
    </source>
</evidence>
<dbReference type="RefSeq" id="WP_203993876.1">
    <property type="nucleotide sequence ID" value="NZ_BOPG01000023.1"/>
</dbReference>
<dbReference type="GO" id="GO:0003677">
    <property type="term" value="F:DNA binding"/>
    <property type="evidence" value="ECO:0007669"/>
    <property type="project" value="InterPro"/>
</dbReference>
<gene>
    <name evidence="9" type="ORF">Vau01_036270</name>
</gene>
<evidence type="ECO:0000256" key="1">
    <source>
        <dbReference type="ARBA" id="ARBA00010641"/>
    </source>
</evidence>
<protein>
    <submittedName>
        <fullName evidence="9">RNA polymerase sigma factor</fullName>
    </submittedName>
</protein>
<keyword evidence="10" id="KW-1185">Reference proteome</keyword>
<comment type="subunit">
    <text evidence="2">Interacts transiently with the RNA polymerase catalytic core formed by RpoA, RpoB, RpoC and RpoZ (2 alpha, 1 beta, 1 beta' and 1 omega subunit) to form the RNA polymerase holoenzyme that can initiate transcription.</text>
</comment>
<dbReference type="InterPro" id="IPR013324">
    <property type="entry name" value="RNA_pol_sigma_r3/r4-like"/>
</dbReference>
<keyword evidence="5" id="KW-0804">Transcription</keyword>
<accession>A0A8J4DZW3</accession>
<feature type="region of interest" description="Disordered" evidence="6">
    <location>
        <begin position="149"/>
        <end position="182"/>
    </location>
</feature>
<dbReference type="Gene3D" id="3.10.450.50">
    <property type="match status" value="1"/>
</dbReference>
<dbReference type="GO" id="GO:0016987">
    <property type="term" value="F:sigma factor activity"/>
    <property type="evidence" value="ECO:0007669"/>
    <property type="project" value="UniProtKB-KW"/>
</dbReference>
<dbReference type="NCBIfam" id="TIGR02937">
    <property type="entry name" value="sigma70-ECF"/>
    <property type="match status" value="1"/>
</dbReference>
<dbReference type="InterPro" id="IPR014284">
    <property type="entry name" value="RNA_pol_sigma-70_dom"/>
</dbReference>
<organism evidence="9 10">
    <name type="scientific">Virgisporangium aurantiacum</name>
    <dbReference type="NCBI Taxonomy" id="175570"/>
    <lineage>
        <taxon>Bacteria</taxon>
        <taxon>Bacillati</taxon>
        <taxon>Actinomycetota</taxon>
        <taxon>Actinomycetes</taxon>
        <taxon>Micromonosporales</taxon>
        <taxon>Micromonosporaceae</taxon>
        <taxon>Virgisporangium</taxon>
    </lineage>
</organism>
<dbReference type="InterPro" id="IPR032710">
    <property type="entry name" value="NTF2-like_dom_sf"/>
</dbReference>
<dbReference type="SUPFAM" id="SSF54427">
    <property type="entry name" value="NTF2-like"/>
    <property type="match status" value="1"/>
</dbReference>
<dbReference type="Pfam" id="PF04542">
    <property type="entry name" value="Sigma70_r2"/>
    <property type="match status" value="1"/>
</dbReference>
<dbReference type="EMBL" id="BOPG01000023">
    <property type="protein sequence ID" value="GIJ56111.1"/>
    <property type="molecule type" value="Genomic_DNA"/>
</dbReference>
<evidence type="ECO:0000313" key="9">
    <source>
        <dbReference type="EMBL" id="GIJ56111.1"/>
    </source>
</evidence>
<dbReference type="Gene3D" id="1.10.1740.10">
    <property type="match status" value="1"/>
</dbReference>
<dbReference type="PANTHER" id="PTHR30173:SF43">
    <property type="entry name" value="ECF RNA POLYMERASE SIGMA FACTOR SIGI-RELATED"/>
    <property type="match status" value="1"/>
</dbReference>
<dbReference type="AlphaFoldDB" id="A0A8J4DZW3"/>
<dbReference type="Pfam" id="PF08281">
    <property type="entry name" value="Sigma70_r4_2"/>
    <property type="match status" value="1"/>
</dbReference>
<evidence type="ECO:0000259" key="8">
    <source>
        <dbReference type="Pfam" id="PF08281"/>
    </source>
</evidence>
<dbReference type="InterPro" id="IPR052704">
    <property type="entry name" value="ECF_Sigma-70_Domain"/>
</dbReference>
<dbReference type="Proteomes" id="UP000612585">
    <property type="component" value="Unassembled WGS sequence"/>
</dbReference>
<reference evidence="9" key="1">
    <citation type="submission" date="2021-01" db="EMBL/GenBank/DDBJ databases">
        <title>Whole genome shotgun sequence of Virgisporangium aurantiacum NBRC 16421.</title>
        <authorList>
            <person name="Komaki H."/>
            <person name="Tamura T."/>
        </authorList>
    </citation>
    <scope>NUCLEOTIDE SEQUENCE</scope>
    <source>
        <strain evidence="9">NBRC 16421</strain>
    </source>
</reference>
<dbReference type="PANTHER" id="PTHR30173">
    <property type="entry name" value="SIGMA 19 FACTOR"/>
    <property type="match status" value="1"/>
</dbReference>
<feature type="region of interest" description="Disordered" evidence="6">
    <location>
        <begin position="73"/>
        <end position="94"/>
    </location>
</feature>
<sequence>MEQKNFPADVFEAHRPRLTAVAQRMLGSRSDADDAVQEAWLRANRAGADEVDNLAGWLTTIVARVCLTMLRSRTSRREEPLPERDPAGDESPEHQAVEADAVGVALLVVLDTLTPAERLAFVLHDMFGVPFEEIAPIVDRTPAAARQLASRARRRVRGVPTDQPADPGRVRGVPTDRPAEPQQRRDVVRAFLAASREGDFAGLLAVLAPDVVVRADAVAVAAGSSAEVRGAQAVAQNFLGRARAAVEALVDGAPGAAWLVDGTVRVVFEFTFDGAAITAIDLRMDPAAIAAIEVDA</sequence>